<accession>A0A935CAZ1</accession>
<gene>
    <name evidence="5" type="ORF">JKA74_18420</name>
</gene>
<reference evidence="5" key="1">
    <citation type="submission" date="2021-01" db="EMBL/GenBank/DDBJ databases">
        <title>Marivirga aurantiaca sp. nov., isolated from intertidal surface sediments.</title>
        <authorList>
            <person name="Zhang M."/>
        </authorList>
    </citation>
    <scope>NUCLEOTIDE SEQUENCE</scope>
    <source>
        <strain evidence="5">S37H4</strain>
    </source>
</reference>
<dbReference type="GO" id="GO:0050821">
    <property type="term" value="P:protein stabilization"/>
    <property type="evidence" value="ECO:0007669"/>
    <property type="project" value="TreeGrafter"/>
</dbReference>
<comment type="caution">
    <text evidence="5">The sequence shown here is derived from an EMBL/GenBank/DDBJ whole genome shotgun (WGS) entry which is preliminary data.</text>
</comment>
<dbReference type="Pfam" id="PF03938">
    <property type="entry name" value="OmpH"/>
    <property type="match status" value="1"/>
</dbReference>
<keyword evidence="6" id="KW-1185">Reference proteome</keyword>
<evidence type="ECO:0000313" key="5">
    <source>
        <dbReference type="EMBL" id="MBK6267026.1"/>
    </source>
</evidence>
<dbReference type="Gene3D" id="3.30.910.20">
    <property type="entry name" value="Skp domain"/>
    <property type="match status" value="1"/>
</dbReference>
<sequence>MKKVLVMILALGFVFNAYAQNTKIGFTNADYVLSLMPESKEVESQVSAYEKQFTNSIQQKYQDFQAKVADYQQNAPTMTEEVRATKEQELQALQQSLQKFQQDAEQSIVKKQQELFEPIYEKIQTAIDKVAEENGYTHVLRAEALLYISDEKTGDISDLVLRKLGVEPPARTEE</sequence>
<evidence type="ECO:0000256" key="2">
    <source>
        <dbReference type="ARBA" id="ARBA00022729"/>
    </source>
</evidence>
<name>A0A935CAZ1_9BACT</name>
<comment type="similarity">
    <text evidence="1">Belongs to the Skp family.</text>
</comment>
<dbReference type="PANTHER" id="PTHR35089:SF1">
    <property type="entry name" value="CHAPERONE PROTEIN SKP"/>
    <property type="match status" value="1"/>
</dbReference>
<feature type="signal peptide" evidence="4">
    <location>
        <begin position="1"/>
        <end position="19"/>
    </location>
</feature>
<dbReference type="InterPro" id="IPR005632">
    <property type="entry name" value="Chaperone_Skp"/>
</dbReference>
<feature type="coiled-coil region" evidence="3">
    <location>
        <begin position="54"/>
        <end position="110"/>
    </location>
</feature>
<protein>
    <submittedName>
        <fullName evidence="5">OmpH family outer membrane protein</fullName>
    </submittedName>
</protein>
<evidence type="ECO:0000313" key="6">
    <source>
        <dbReference type="Proteomes" id="UP000611723"/>
    </source>
</evidence>
<evidence type="ECO:0000256" key="1">
    <source>
        <dbReference type="ARBA" id="ARBA00009091"/>
    </source>
</evidence>
<feature type="chain" id="PRO_5037989374" evidence="4">
    <location>
        <begin position="20"/>
        <end position="174"/>
    </location>
</feature>
<dbReference type="EMBL" id="JAEQBW010000013">
    <property type="protein sequence ID" value="MBK6267026.1"/>
    <property type="molecule type" value="Genomic_DNA"/>
</dbReference>
<dbReference type="Proteomes" id="UP000611723">
    <property type="component" value="Unassembled WGS sequence"/>
</dbReference>
<dbReference type="GO" id="GO:0051082">
    <property type="term" value="F:unfolded protein binding"/>
    <property type="evidence" value="ECO:0007669"/>
    <property type="project" value="InterPro"/>
</dbReference>
<dbReference type="AlphaFoldDB" id="A0A935CAZ1"/>
<dbReference type="RefSeq" id="WP_201432712.1">
    <property type="nucleotide sequence ID" value="NZ_JAEQBW010000013.1"/>
</dbReference>
<organism evidence="5 6">
    <name type="scientific">Marivirga aurantiaca</name>
    <dbReference type="NCBI Taxonomy" id="2802615"/>
    <lineage>
        <taxon>Bacteria</taxon>
        <taxon>Pseudomonadati</taxon>
        <taxon>Bacteroidota</taxon>
        <taxon>Cytophagia</taxon>
        <taxon>Cytophagales</taxon>
        <taxon>Marivirgaceae</taxon>
        <taxon>Marivirga</taxon>
    </lineage>
</organism>
<evidence type="ECO:0000256" key="4">
    <source>
        <dbReference type="SAM" id="SignalP"/>
    </source>
</evidence>
<evidence type="ECO:0000256" key="3">
    <source>
        <dbReference type="SAM" id="Coils"/>
    </source>
</evidence>
<keyword evidence="3" id="KW-0175">Coiled coil</keyword>
<dbReference type="GO" id="GO:0005829">
    <property type="term" value="C:cytosol"/>
    <property type="evidence" value="ECO:0007669"/>
    <property type="project" value="TreeGrafter"/>
</dbReference>
<proteinExistence type="inferred from homology"/>
<dbReference type="PANTHER" id="PTHR35089">
    <property type="entry name" value="CHAPERONE PROTEIN SKP"/>
    <property type="match status" value="1"/>
</dbReference>
<dbReference type="InterPro" id="IPR024930">
    <property type="entry name" value="Skp_dom_sf"/>
</dbReference>
<dbReference type="SMART" id="SM00935">
    <property type="entry name" value="OmpH"/>
    <property type="match status" value="1"/>
</dbReference>
<dbReference type="SUPFAM" id="SSF111384">
    <property type="entry name" value="OmpH-like"/>
    <property type="match status" value="1"/>
</dbReference>
<keyword evidence="2 4" id="KW-0732">Signal</keyword>